<gene>
    <name evidence="1" type="ORF">GTGU_02140</name>
</gene>
<reference evidence="2" key="1">
    <citation type="submission" date="2014-05" db="EMBL/GenBank/DDBJ databases">
        <title>ATOL: Assembling a taxonomically balanced genome-scale reconstruction of the evolutionary history of the Enterobacteriaceae.</title>
        <authorList>
            <person name="Plunkett G. III"/>
            <person name="Neeno-Eckwall E.C."/>
            <person name="Glasner J.D."/>
            <person name="Perna N.T."/>
        </authorList>
    </citation>
    <scope>NUCLEOTIDE SEQUENCE [LARGE SCALE GENOMIC DNA]</scope>
    <source>
        <strain evidence="2">ATCC 49490</strain>
    </source>
</reference>
<dbReference type="Proteomes" id="UP000028630">
    <property type="component" value="Unassembled WGS sequence"/>
</dbReference>
<proteinExistence type="predicted"/>
<organism evidence="1 2">
    <name type="scientific">Trabulsiella guamensis ATCC 49490</name>
    <dbReference type="NCBI Taxonomy" id="1005994"/>
    <lineage>
        <taxon>Bacteria</taxon>
        <taxon>Pseudomonadati</taxon>
        <taxon>Pseudomonadota</taxon>
        <taxon>Gammaproteobacteria</taxon>
        <taxon>Enterobacterales</taxon>
        <taxon>Enterobacteriaceae</taxon>
        <taxon>Trabulsiella</taxon>
    </lineage>
</organism>
<accession>A0A085AA56</accession>
<comment type="caution">
    <text evidence="1">The sequence shown here is derived from an EMBL/GenBank/DDBJ whole genome shotgun (WGS) entry which is preliminary data.</text>
</comment>
<dbReference type="RefSeq" id="WP_245609606.1">
    <property type="nucleotide sequence ID" value="NZ_JMTB01000070.1"/>
</dbReference>
<dbReference type="eggNOG" id="COG2771">
    <property type="taxonomic scope" value="Bacteria"/>
</dbReference>
<evidence type="ECO:0000313" key="1">
    <source>
        <dbReference type="EMBL" id="KFC07101.1"/>
    </source>
</evidence>
<dbReference type="EMBL" id="JMTB01000070">
    <property type="protein sequence ID" value="KFC07101.1"/>
    <property type="molecule type" value="Genomic_DNA"/>
</dbReference>
<protein>
    <submittedName>
        <fullName evidence="1">RmbA family protein</fullName>
    </submittedName>
</protein>
<keyword evidence="2" id="KW-1185">Reference proteome</keyword>
<sequence>MQKSLLNRSDAPFASEYKKTETSPPLMYCYGCDEKCSIECARLRKYKDCNGLEFYIWPDNNSFLVEGMLPYFLDINDKLISQPVVIIDFNYKNIDYFLSKNWLDNFKRMRLILLSDKKTAAIAHYWFYNDTVDTIISSVIFHDDTSDEIVAKIRNTFLAKITKPSESRPKLSTNEFSLFSSLYNGELPKKIALKNETSVKNVYAMKKRIEQKLGVTITRLSN</sequence>
<name>A0A085AA56_9ENTR</name>
<evidence type="ECO:0000313" key="2">
    <source>
        <dbReference type="Proteomes" id="UP000028630"/>
    </source>
</evidence>
<dbReference type="AlphaFoldDB" id="A0A085AA56"/>